<proteinExistence type="predicted"/>
<dbReference type="EMBL" id="CM020619">
    <property type="protein sequence ID" value="KAK1866239.1"/>
    <property type="molecule type" value="Genomic_DNA"/>
</dbReference>
<accession>A0ACC3C7F0</accession>
<dbReference type="Proteomes" id="UP000798662">
    <property type="component" value="Chromosome 2"/>
</dbReference>
<sequence>MTDVADDEGGVTPAATDDGSARDSDAAFESEVDMSVDEEERTCEDKDGADSSGSSSNHSEQDDLSDAVNPFVLPEDLFTAPAVDDGELEEGPVDGMLDLRQNAVDSRADAYPSLLSLPMPFKCVEHLYAYLLLRGQCHGTEELYDVVRAGINITSPVGLPTANTIRYSISPVVNSAWMLPLRTCSTRHVPSGRVVDVRYIAPSDHVRRDLQFASTFELFKKADARSNRDRELHPEFIGSPMFQDRASALLSGRLVPRFLLGGVHLAVGDRVCATLVGGQALRGIFVKRAFFAAAQSGLARNLEAHAGDFVVDCDNVTGEPEGGGYFVSRHWCAASLPPITWHSADDIVVEVRDINRVGRMGLAPDDDSGRVAEIAVPVDDSIESTARRPMWSQTDGEASLVVSLSVYSDGFGTQSGKEVTMGGVYMSYLSWLFQDRRSSNAARAVSVTPAGVDSDCVLDAITEDLRA</sequence>
<organism evidence="1 2">
    <name type="scientific">Pyropia yezoensis</name>
    <name type="common">Susabi-nori</name>
    <name type="synonym">Porphyra yezoensis</name>
    <dbReference type="NCBI Taxonomy" id="2788"/>
    <lineage>
        <taxon>Eukaryota</taxon>
        <taxon>Rhodophyta</taxon>
        <taxon>Bangiophyceae</taxon>
        <taxon>Bangiales</taxon>
        <taxon>Bangiaceae</taxon>
        <taxon>Pyropia</taxon>
    </lineage>
</organism>
<protein>
    <submittedName>
        <fullName evidence="1">Uncharacterized protein</fullName>
    </submittedName>
</protein>
<reference evidence="1" key="1">
    <citation type="submission" date="2019-11" db="EMBL/GenBank/DDBJ databases">
        <title>Nori genome reveals adaptations in red seaweeds to the harsh intertidal environment.</title>
        <authorList>
            <person name="Wang D."/>
            <person name="Mao Y."/>
        </authorList>
    </citation>
    <scope>NUCLEOTIDE SEQUENCE</scope>
    <source>
        <tissue evidence="1">Gametophyte</tissue>
    </source>
</reference>
<evidence type="ECO:0000313" key="1">
    <source>
        <dbReference type="EMBL" id="KAK1866239.1"/>
    </source>
</evidence>
<gene>
    <name evidence="1" type="ORF">I4F81_008759</name>
</gene>
<comment type="caution">
    <text evidence="1">The sequence shown here is derived from an EMBL/GenBank/DDBJ whole genome shotgun (WGS) entry which is preliminary data.</text>
</comment>
<evidence type="ECO:0000313" key="2">
    <source>
        <dbReference type="Proteomes" id="UP000798662"/>
    </source>
</evidence>
<name>A0ACC3C7F0_PYRYE</name>
<keyword evidence="2" id="KW-1185">Reference proteome</keyword>